<dbReference type="RefSeq" id="WP_081745580.1">
    <property type="nucleotide sequence ID" value="NZ_JBKVAZ010000044.1"/>
</dbReference>
<dbReference type="SMART" id="SM00850">
    <property type="entry name" value="LytTR"/>
    <property type="match status" value="1"/>
</dbReference>
<feature type="domain" description="HTH LytTR-type" evidence="1">
    <location>
        <begin position="1"/>
        <end position="71"/>
    </location>
</feature>
<comment type="caution">
    <text evidence="3">The sequence shown here is derived from an EMBL/GenBank/DDBJ whole genome shotgun (WGS) entry which is preliminary data.</text>
</comment>
<dbReference type="Gene3D" id="2.40.50.1020">
    <property type="entry name" value="LytTr DNA-binding domain"/>
    <property type="match status" value="1"/>
</dbReference>
<dbReference type="PROSITE" id="PS50930">
    <property type="entry name" value="HTH_LYTTR"/>
    <property type="match status" value="1"/>
</dbReference>
<dbReference type="Proteomes" id="UP000261166">
    <property type="component" value="Unassembled WGS sequence"/>
</dbReference>
<protein>
    <submittedName>
        <fullName evidence="3">LytTR family transcriptional regulator</fullName>
    </submittedName>
</protein>
<dbReference type="Proteomes" id="UP000260812">
    <property type="component" value="Unassembled WGS sequence"/>
</dbReference>
<dbReference type="InterPro" id="IPR007492">
    <property type="entry name" value="LytTR_DNA-bd_dom"/>
</dbReference>
<sequence length="77" mass="9258">MVAFQGIKEFYGKIKAVLTQLPPNFLQIHQSYVINQDYVIEYTYERVKMFNGDELNISRRYRNQVRNQIIDNRRSQG</sequence>
<keyword evidence="4" id="KW-1185">Reference proteome</keyword>
<evidence type="ECO:0000313" key="5">
    <source>
        <dbReference type="Proteomes" id="UP000261166"/>
    </source>
</evidence>
<gene>
    <name evidence="3" type="ORF">DWY69_12295</name>
    <name evidence="2" type="ORF">DXC51_13655</name>
</gene>
<dbReference type="Pfam" id="PF04397">
    <property type="entry name" value="LytTR"/>
    <property type="match status" value="1"/>
</dbReference>
<organism evidence="3 5">
    <name type="scientific">Eisenbergiella massiliensis</name>
    <dbReference type="NCBI Taxonomy" id="1720294"/>
    <lineage>
        <taxon>Bacteria</taxon>
        <taxon>Bacillati</taxon>
        <taxon>Bacillota</taxon>
        <taxon>Clostridia</taxon>
        <taxon>Lachnospirales</taxon>
        <taxon>Lachnospiraceae</taxon>
        <taxon>Eisenbergiella</taxon>
    </lineage>
</organism>
<evidence type="ECO:0000313" key="4">
    <source>
        <dbReference type="Proteomes" id="UP000260812"/>
    </source>
</evidence>
<evidence type="ECO:0000313" key="2">
    <source>
        <dbReference type="EMBL" id="RGE59836.1"/>
    </source>
</evidence>
<dbReference type="GO" id="GO:0003677">
    <property type="term" value="F:DNA binding"/>
    <property type="evidence" value="ECO:0007669"/>
    <property type="project" value="InterPro"/>
</dbReference>
<dbReference type="AlphaFoldDB" id="A0A3E3IWC5"/>
<reference evidence="3 5" key="1">
    <citation type="submission" date="2018-08" db="EMBL/GenBank/DDBJ databases">
        <title>A genome reference for cultivated species of the human gut microbiota.</title>
        <authorList>
            <person name="Zou Y."/>
            <person name="Xue W."/>
            <person name="Luo G."/>
        </authorList>
    </citation>
    <scope>NUCLEOTIDE SEQUENCE [LARGE SCALE GENOMIC DNA]</scope>
    <source>
        <strain evidence="3 5">AF26-4BH</strain>
        <strain evidence="2">TF05-5AC</strain>
    </source>
</reference>
<name>A0A3E3IWC5_9FIRM</name>
<dbReference type="EMBL" id="QVLV01000008">
    <property type="protein sequence ID" value="RGE59836.1"/>
    <property type="molecule type" value="Genomic_DNA"/>
</dbReference>
<dbReference type="OrthoDB" id="9802383at2"/>
<evidence type="ECO:0000313" key="3">
    <source>
        <dbReference type="EMBL" id="RGE71389.1"/>
    </source>
</evidence>
<proteinExistence type="predicted"/>
<accession>A0A3E3IWC5</accession>
<evidence type="ECO:0000259" key="1">
    <source>
        <dbReference type="PROSITE" id="PS50930"/>
    </source>
</evidence>
<dbReference type="EMBL" id="QVLU01000010">
    <property type="protein sequence ID" value="RGE71389.1"/>
    <property type="molecule type" value="Genomic_DNA"/>
</dbReference>